<comment type="caution">
    <text evidence="2">The sequence shown here is derived from an EMBL/GenBank/DDBJ whole genome shotgun (WGS) entry which is preliminary data.</text>
</comment>
<feature type="domain" description="DUF6699" evidence="1">
    <location>
        <begin position="56"/>
        <end position="182"/>
    </location>
</feature>
<organism evidence="2 3">
    <name type="scientific">Kockovaella imperatae</name>
    <dbReference type="NCBI Taxonomy" id="4999"/>
    <lineage>
        <taxon>Eukaryota</taxon>
        <taxon>Fungi</taxon>
        <taxon>Dikarya</taxon>
        <taxon>Basidiomycota</taxon>
        <taxon>Agaricomycotina</taxon>
        <taxon>Tremellomycetes</taxon>
        <taxon>Tremellales</taxon>
        <taxon>Cuniculitremaceae</taxon>
        <taxon>Kockovaella</taxon>
    </lineage>
</organism>
<dbReference type="STRING" id="4999.A0A1Y1UFR3"/>
<dbReference type="RefSeq" id="XP_021870962.1">
    <property type="nucleotide sequence ID" value="XM_022016015.1"/>
</dbReference>
<keyword evidence="3" id="KW-1185">Reference proteome</keyword>
<protein>
    <recommendedName>
        <fullName evidence="1">DUF6699 domain-containing protein</fullName>
    </recommendedName>
</protein>
<gene>
    <name evidence="2" type="ORF">BD324DRAFT_627589</name>
</gene>
<dbReference type="GeneID" id="33557824"/>
<dbReference type="InterPro" id="IPR046522">
    <property type="entry name" value="DUF6699"/>
</dbReference>
<evidence type="ECO:0000259" key="1">
    <source>
        <dbReference type="Pfam" id="PF20415"/>
    </source>
</evidence>
<evidence type="ECO:0000313" key="2">
    <source>
        <dbReference type="EMBL" id="ORX36893.1"/>
    </source>
</evidence>
<sequence>MPKFDPYLSVGPYKAGQHTGVTLSYVQAARLDRPLGIHPLLACVTWDPKPYGKYISWNVVEFPALACVYIDYDEMPTGLIKERWQPATSPKVEELHLLHDVSGWTMRIANTLGVNVTDVLTGIFDFFAAPLYVDELGEMHPRAVRVMEQQYFEKRQQGFADSFLGYRKSDALLNMTYFKGIRYDLDLAFLKLNFRATNVFILSLGNC</sequence>
<dbReference type="Pfam" id="PF20415">
    <property type="entry name" value="DUF6699"/>
    <property type="match status" value="1"/>
</dbReference>
<accession>A0A1Y1UFR3</accession>
<reference evidence="2 3" key="1">
    <citation type="submission" date="2017-03" db="EMBL/GenBank/DDBJ databases">
        <title>Widespread Adenine N6-methylation of Active Genes in Fungi.</title>
        <authorList>
            <consortium name="DOE Joint Genome Institute"/>
            <person name="Mondo S.J."/>
            <person name="Dannebaum R.O."/>
            <person name="Kuo R.C."/>
            <person name="Louie K.B."/>
            <person name="Bewick A.J."/>
            <person name="Labutti K."/>
            <person name="Haridas S."/>
            <person name="Kuo A."/>
            <person name="Salamov A."/>
            <person name="Ahrendt S.R."/>
            <person name="Lau R."/>
            <person name="Bowen B.P."/>
            <person name="Lipzen A."/>
            <person name="Sullivan W."/>
            <person name="Andreopoulos W.B."/>
            <person name="Clum A."/>
            <person name="Lindquist E."/>
            <person name="Daum C."/>
            <person name="Northen T.R."/>
            <person name="Ramamoorthy G."/>
            <person name="Schmitz R.J."/>
            <person name="Gryganskyi A."/>
            <person name="Culley D."/>
            <person name="Magnuson J."/>
            <person name="James T.Y."/>
            <person name="O'Malley M.A."/>
            <person name="Stajich J.E."/>
            <person name="Spatafora J.W."/>
            <person name="Visel A."/>
            <person name="Grigoriev I.V."/>
        </authorList>
    </citation>
    <scope>NUCLEOTIDE SEQUENCE [LARGE SCALE GENOMIC DNA]</scope>
    <source>
        <strain evidence="2 3">NRRL Y-17943</strain>
    </source>
</reference>
<dbReference type="InParanoid" id="A0A1Y1UFR3"/>
<proteinExistence type="predicted"/>
<dbReference type="EMBL" id="NBSH01000007">
    <property type="protein sequence ID" value="ORX36893.1"/>
    <property type="molecule type" value="Genomic_DNA"/>
</dbReference>
<name>A0A1Y1UFR3_9TREE</name>
<dbReference type="Proteomes" id="UP000193218">
    <property type="component" value="Unassembled WGS sequence"/>
</dbReference>
<dbReference type="OrthoDB" id="3333333at2759"/>
<evidence type="ECO:0000313" key="3">
    <source>
        <dbReference type="Proteomes" id="UP000193218"/>
    </source>
</evidence>
<dbReference type="AlphaFoldDB" id="A0A1Y1UFR3"/>